<dbReference type="GO" id="GO:0000156">
    <property type="term" value="F:phosphorelay response regulator activity"/>
    <property type="evidence" value="ECO:0007669"/>
    <property type="project" value="TreeGrafter"/>
</dbReference>
<evidence type="ECO:0000256" key="1">
    <source>
        <dbReference type="ARBA" id="ARBA00000085"/>
    </source>
</evidence>
<evidence type="ECO:0000259" key="9">
    <source>
        <dbReference type="PROSITE" id="PS50113"/>
    </source>
</evidence>
<dbReference type="RefSeq" id="WP_198060825.1">
    <property type="nucleotide sequence ID" value="NZ_CP065856.1"/>
</dbReference>
<dbReference type="NCBIfam" id="TIGR00229">
    <property type="entry name" value="sensory_box"/>
    <property type="match status" value="3"/>
</dbReference>
<dbReference type="InterPro" id="IPR005467">
    <property type="entry name" value="His_kinase_dom"/>
</dbReference>
<dbReference type="PANTHER" id="PTHR42878:SF15">
    <property type="entry name" value="BACTERIOPHYTOCHROME"/>
    <property type="match status" value="1"/>
</dbReference>
<dbReference type="PROSITE" id="PS50113">
    <property type="entry name" value="PAC"/>
    <property type="match status" value="2"/>
</dbReference>
<dbReference type="CDD" id="cd00082">
    <property type="entry name" value="HisKA"/>
    <property type="match status" value="1"/>
</dbReference>
<keyword evidence="4" id="KW-0808">Transferase</keyword>
<dbReference type="GO" id="GO:0005524">
    <property type="term" value="F:ATP binding"/>
    <property type="evidence" value="ECO:0007669"/>
    <property type="project" value="UniProtKB-KW"/>
</dbReference>
<dbReference type="InterPro" id="IPR050351">
    <property type="entry name" value="BphY/WalK/GraS-like"/>
</dbReference>
<dbReference type="CDD" id="cd00130">
    <property type="entry name" value="PAS"/>
    <property type="match status" value="3"/>
</dbReference>
<dbReference type="GO" id="GO:0000155">
    <property type="term" value="F:phosphorelay sensor kinase activity"/>
    <property type="evidence" value="ECO:0007669"/>
    <property type="project" value="InterPro"/>
</dbReference>
<feature type="domain" description="PAS" evidence="8">
    <location>
        <begin position="126"/>
        <end position="196"/>
    </location>
</feature>
<dbReference type="Pfam" id="PF00512">
    <property type="entry name" value="HisKA"/>
    <property type="match status" value="1"/>
</dbReference>
<evidence type="ECO:0000313" key="11">
    <source>
        <dbReference type="Proteomes" id="UP000595001"/>
    </source>
</evidence>
<organism evidence="10 11">
    <name type="scientific">Halosimplex litoreum</name>
    <dbReference type="NCBI Taxonomy" id="1198301"/>
    <lineage>
        <taxon>Archaea</taxon>
        <taxon>Methanobacteriati</taxon>
        <taxon>Methanobacteriota</taxon>
        <taxon>Stenosarchaea group</taxon>
        <taxon>Halobacteria</taxon>
        <taxon>Halobacteriales</taxon>
        <taxon>Haloarculaceae</taxon>
        <taxon>Halosimplex</taxon>
    </lineage>
</organism>
<dbReference type="SUPFAM" id="SSF55785">
    <property type="entry name" value="PYP-like sensor domain (PAS domain)"/>
    <property type="match status" value="3"/>
</dbReference>
<dbReference type="SUPFAM" id="SSF47384">
    <property type="entry name" value="Homodimeric domain of signal transducing histidine kinase"/>
    <property type="match status" value="1"/>
</dbReference>
<reference evidence="10 11" key="1">
    <citation type="submission" date="2020-12" db="EMBL/GenBank/DDBJ databases">
        <title>Halosimplex halophilum sp. nov. and Halosimplex salinum sp. nov., two new members of the genus Halosimplex.</title>
        <authorList>
            <person name="Cui H.L."/>
        </authorList>
    </citation>
    <scope>NUCLEOTIDE SEQUENCE [LARGE SCALE GENOMIC DNA]</scope>
    <source>
        <strain evidence="10 11">YGH94</strain>
    </source>
</reference>
<evidence type="ECO:0000313" key="10">
    <source>
        <dbReference type="EMBL" id="QPV62008.1"/>
    </source>
</evidence>
<dbReference type="AlphaFoldDB" id="A0A7T3KUI5"/>
<accession>A0A7T3KUI5</accession>
<dbReference type="PROSITE" id="PS50109">
    <property type="entry name" value="HIS_KIN"/>
    <property type="match status" value="1"/>
</dbReference>
<dbReference type="InterPro" id="IPR003661">
    <property type="entry name" value="HisK_dim/P_dom"/>
</dbReference>
<dbReference type="GO" id="GO:0007234">
    <property type="term" value="P:osmosensory signaling via phosphorelay pathway"/>
    <property type="evidence" value="ECO:0007669"/>
    <property type="project" value="TreeGrafter"/>
</dbReference>
<sequence>MSGTDAGPNDRIRREALERVSDGIVALDEGFRYTYVNHRAEQILGCDEEAVLGECMWDVFPETRGTATEENLRAAATSGEQRSFERYNAALELWFDVRVYPDDSGLTVHFTDVTERKVYERELRASTRKLTALVESTSEAIYIKDRDGRYQFVNEAAADVFGHDPETVVGRTDEGLFDPESAAEIRELDDRIVEGDERDSRETVRYIDGVEHVFLDDKYPYHDEDGDVVGVMGISRDITDRKRRSRRLEALTEEYEAIFETAGDAIFLVDVEPGRGDGVGGAEAEEADYEFRFQRLNPSHEDTTGLTTDAVRGKTPREVLGEDLGAEVEANYHRCAETREPITYDEELELPEGRFVWETNLAPVVVDGRVARIVGIARDVTERVEQERELRRKNDRLDEFASVISHDLRNPLNVAQGRAAMLDRHCGGEALEHLEPTLEALDRMEAIVEDTLTLARQGETVGETDRIPLRALASQCWDLVETADATLDVESGVAIEGDRERLRHVFENLFRNAVEHGGPDVTVRVGRTDDGTVFVEDDGPGIDQADRGRVFEPGHTSVDGGTGFGLTIVRRIAQAHDWTVAVGDGPDGGARFELDGVDAPAG</sequence>
<protein>
    <recommendedName>
        <fullName evidence="2">histidine kinase</fullName>
        <ecNumber evidence="2">2.7.13.3</ecNumber>
    </recommendedName>
</protein>
<keyword evidence="11" id="KW-1185">Reference proteome</keyword>
<dbReference type="Pfam" id="PF02518">
    <property type="entry name" value="HATPase_c"/>
    <property type="match status" value="1"/>
</dbReference>
<evidence type="ECO:0000256" key="5">
    <source>
        <dbReference type="ARBA" id="ARBA00022777"/>
    </source>
</evidence>
<dbReference type="EC" id="2.7.13.3" evidence="2"/>
<dbReference type="PRINTS" id="PR00344">
    <property type="entry name" value="BCTRLSENSOR"/>
</dbReference>
<name>A0A7T3KUI5_9EURY</name>
<dbReference type="SMART" id="SM00387">
    <property type="entry name" value="HATPase_c"/>
    <property type="match status" value="1"/>
</dbReference>
<dbReference type="InterPro" id="IPR036890">
    <property type="entry name" value="HATPase_C_sf"/>
</dbReference>
<evidence type="ECO:0000256" key="6">
    <source>
        <dbReference type="ARBA" id="ARBA00023136"/>
    </source>
</evidence>
<dbReference type="InterPro" id="IPR035965">
    <property type="entry name" value="PAS-like_dom_sf"/>
</dbReference>
<dbReference type="SUPFAM" id="SSF55874">
    <property type="entry name" value="ATPase domain of HSP90 chaperone/DNA topoisomerase II/histidine kinase"/>
    <property type="match status" value="1"/>
</dbReference>
<dbReference type="PROSITE" id="PS50112">
    <property type="entry name" value="PAS"/>
    <property type="match status" value="2"/>
</dbReference>
<dbReference type="InterPro" id="IPR004358">
    <property type="entry name" value="Sig_transdc_His_kin-like_C"/>
</dbReference>
<feature type="domain" description="PAS" evidence="8">
    <location>
        <begin position="9"/>
        <end position="79"/>
    </location>
</feature>
<dbReference type="KEGG" id="hlt:I7X12_14785"/>
<dbReference type="SMART" id="SM00091">
    <property type="entry name" value="PAS"/>
    <property type="match status" value="3"/>
</dbReference>
<dbReference type="EMBL" id="CP065856">
    <property type="protein sequence ID" value="QPV62008.1"/>
    <property type="molecule type" value="Genomic_DNA"/>
</dbReference>
<dbReference type="Pfam" id="PF08448">
    <property type="entry name" value="PAS_4"/>
    <property type="match status" value="3"/>
</dbReference>
<dbReference type="Proteomes" id="UP000595001">
    <property type="component" value="Chromosome"/>
</dbReference>
<dbReference type="InterPro" id="IPR013656">
    <property type="entry name" value="PAS_4"/>
</dbReference>
<dbReference type="GO" id="GO:0016020">
    <property type="term" value="C:membrane"/>
    <property type="evidence" value="ECO:0007669"/>
    <property type="project" value="UniProtKB-SubCell"/>
</dbReference>
<proteinExistence type="predicted"/>
<comment type="catalytic activity">
    <reaction evidence="1">
        <text>ATP + protein L-histidine = ADP + protein N-phospho-L-histidine.</text>
        <dbReference type="EC" id="2.7.13.3"/>
    </reaction>
</comment>
<keyword evidence="6" id="KW-0472">Membrane</keyword>
<gene>
    <name evidence="10" type="ORF">I7X12_14785</name>
</gene>
<dbReference type="OrthoDB" id="8127at2157"/>
<dbReference type="GeneID" id="60589784"/>
<dbReference type="InterPro" id="IPR003594">
    <property type="entry name" value="HATPase_dom"/>
</dbReference>
<dbReference type="SMART" id="SM00388">
    <property type="entry name" value="HisKA"/>
    <property type="match status" value="1"/>
</dbReference>
<evidence type="ECO:0000259" key="8">
    <source>
        <dbReference type="PROSITE" id="PS50112"/>
    </source>
</evidence>
<dbReference type="InterPro" id="IPR036097">
    <property type="entry name" value="HisK_dim/P_sf"/>
</dbReference>
<dbReference type="Gene3D" id="3.30.565.10">
    <property type="entry name" value="Histidine kinase-like ATPase, C-terminal domain"/>
    <property type="match status" value="1"/>
</dbReference>
<dbReference type="InterPro" id="IPR000700">
    <property type="entry name" value="PAS-assoc_C"/>
</dbReference>
<dbReference type="GO" id="GO:0030295">
    <property type="term" value="F:protein kinase activator activity"/>
    <property type="evidence" value="ECO:0007669"/>
    <property type="project" value="TreeGrafter"/>
</dbReference>
<feature type="domain" description="PAC" evidence="9">
    <location>
        <begin position="342"/>
        <end position="392"/>
    </location>
</feature>
<evidence type="ECO:0000256" key="2">
    <source>
        <dbReference type="ARBA" id="ARBA00012438"/>
    </source>
</evidence>
<evidence type="ECO:0000256" key="4">
    <source>
        <dbReference type="ARBA" id="ARBA00022679"/>
    </source>
</evidence>
<keyword evidence="3" id="KW-0597">Phosphoprotein</keyword>
<dbReference type="PANTHER" id="PTHR42878">
    <property type="entry name" value="TWO-COMPONENT HISTIDINE KINASE"/>
    <property type="match status" value="1"/>
</dbReference>
<dbReference type="Gene3D" id="3.30.450.20">
    <property type="entry name" value="PAS domain"/>
    <property type="match status" value="3"/>
</dbReference>
<feature type="domain" description="Histidine kinase" evidence="7">
    <location>
        <begin position="403"/>
        <end position="594"/>
    </location>
</feature>
<keyword evidence="5" id="KW-0418">Kinase</keyword>
<dbReference type="InterPro" id="IPR000014">
    <property type="entry name" value="PAS"/>
</dbReference>
<feature type="domain" description="PAC" evidence="9">
    <location>
        <begin position="198"/>
        <end position="250"/>
    </location>
</feature>
<dbReference type="Gene3D" id="1.10.287.130">
    <property type="match status" value="1"/>
</dbReference>
<evidence type="ECO:0000259" key="7">
    <source>
        <dbReference type="PROSITE" id="PS50109"/>
    </source>
</evidence>
<evidence type="ECO:0000256" key="3">
    <source>
        <dbReference type="ARBA" id="ARBA00022553"/>
    </source>
</evidence>